<feature type="domain" description="HTH cro/C1-type" evidence="1">
    <location>
        <begin position="23"/>
        <end position="54"/>
    </location>
</feature>
<organism evidence="2 3">
    <name type="scientific">Nocardia macrotermitis</name>
    <dbReference type="NCBI Taxonomy" id="2585198"/>
    <lineage>
        <taxon>Bacteria</taxon>
        <taxon>Bacillati</taxon>
        <taxon>Actinomycetota</taxon>
        <taxon>Actinomycetes</taxon>
        <taxon>Mycobacteriales</taxon>
        <taxon>Nocardiaceae</taxon>
        <taxon>Nocardia</taxon>
    </lineage>
</organism>
<sequence>MVKRGVSPSRATRDALETLGNQIKVARVQRGWTQANLAARAGIDARTVSAIEKGAPTVSIGTVFNTAFITGVNLFGLEGDELALARRRGQEHLALLPKRIRDHSTEDDTDADF</sequence>
<dbReference type="InterPro" id="IPR001387">
    <property type="entry name" value="Cro/C1-type_HTH"/>
</dbReference>
<comment type="caution">
    <text evidence="2">The sequence shown here is derived from an EMBL/GenBank/DDBJ whole genome shotgun (WGS) entry which is preliminary data.</text>
</comment>
<keyword evidence="3" id="KW-1185">Reference proteome</keyword>
<dbReference type="SMART" id="SM00530">
    <property type="entry name" value="HTH_XRE"/>
    <property type="match status" value="1"/>
</dbReference>
<dbReference type="AlphaFoldDB" id="A0A7K0D5J6"/>
<evidence type="ECO:0000313" key="3">
    <source>
        <dbReference type="Proteomes" id="UP000438448"/>
    </source>
</evidence>
<dbReference type="SUPFAM" id="SSF47413">
    <property type="entry name" value="lambda repressor-like DNA-binding domains"/>
    <property type="match status" value="1"/>
</dbReference>
<evidence type="ECO:0000259" key="1">
    <source>
        <dbReference type="PROSITE" id="PS50943"/>
    </source>
</evidence>
<dbReference type="CDD" id="cd00093">
    <property type="entry name" value="HTH_XRE"/>
    <property type="match status" value="1"/>
</dbReference>
<dbReference type="Pfam" id="PF01381">
    <property type="entry name" value="HTH_3"/>
    <property type="match status" value="1"/>
</dbReference>
<accession>A0A7K0D5J6</accession>
<dbReference type="InterPro" id="IPR010982">
    <property type="entry name" value="Lambda_DNA-bd_dom_sf"/>
</dbReference>
<protein>
    <recommendedName>
        <fullName evidence="1">HTH cro/C1-type domain-containing protein</fullName>
    </recommendedName>
</protein>
<dbReference type="GO" id="GO:0003677">
    <property type="term" value="F:DNA binding"/>
    <property type="evidence" value="ECO:0007669"/>
    <property type="project" value="InterPro"/>
</dbReference>
<proteinExistence type="predicted"/>
<dbReference type="PROSITE" id="PS50943">
    <property type="entry name" value="HTH_CROC1"/>
    <property type="match status" value="1"/>
</dbReference>
<dbReference type="RefSeq" id="WP_319944970.1">
    <property type="nucleotide sequence ID" value="NZ_WEGK01000006.1"/>
</dbReference>
<evidence type="ECO:0000313" key="2">
    <source>
        <dbReference type="EMBL" id="MQY20104.1"/>
    </source>
</evidence>
<dbReference type="Gene3D" id="1.10.260.40">
    <property type="entry name" value="lambda repressor-like DNA-binding domains"/>
    <property type="match status" value="1"/>
</dbReference>
<dbReference type="Proteomes" id="UP000438448">
    <property type="component" value="Unassembled WGS sequence"/>
</dbReference>
<gene>
    <name evidence="2" type="ORF">NRB20_32000</name>
</gene>
<name>A0A7K0D5J6_9NOCA</name>
<reference evidence="2 3" key="1">
    <citation type="submission" date="2019-10" db="EMBL/GenBank/DDBJ databases">
        <title>Nocardia macrotermitis sp. nov. and Nocardia aurantia sp. nov., isolated from the gut of fungus growing-termite Macrotermes natalensis.</title>
        <authorList>
            <person name="Benndorf R."/>
            <person name="Schwitalla J."/>
            <person name="Martin K."/>
            <person name="De Beer W."/>
            <person name="Kaster A.-K."/>
            <person name="Vollmers J."/>
            <person name="Poulsen M."/>
            <person name="Beemelmanns C."/>
        </authorList>
    </citation>
    <scope>NUCLEOTIDE SEQUENCE [LARGE SCALE GENOMIC DNA]</scope>
    <source>
        <strain evidence="2 3">RB20</strain>
    </source>
</reference>
<dbReference type="EMBL" id="WEGK01000006">
    <property type="protein sequence ID" value="MQY20104.1"/>
    <property type="molecule type" value="Genomic_DNA"/>
</dbReference>